<keyword evidence="2" id="KW-0067">ATP-binding</keyword>
<dbReference type="Gene3D" id="1.10.10.60">
    <property type="entry name" value="Homeodomain-like"/>
    <property type="match status" value="1"/>
</dbReference>
<dbReference type="PANTHER" id="PTHR32071:SF77">
    <property type="entry name" value="TRANSCRIPTIONAL REGULATORY PROTEIN"/>
    <property type="match status" value="1"/>
</dbReference>
<dbReference type="Proteomes" id="UP000315400">
    <property type="component" value="Unassembled WGS sequence"/>
</dbReference>
<dbReference type="InterPro" id="IPR025662">
    <property type="entry name" value="Sigma_54_int_dom_ATP-bd_1"/>
</dbReference>
<protein>
    <submittedName>
        <fullName evidence="8">Sigma-54-dependent Fis family transcriptional regulator</fullName>
    </submittedName>
</protein>
<evidence type="ECO:0000256" key="2">
    <source>
        <dbReference type="ARBA" id="ARBA00022840"/>
    </source>
</evidence>
<dbReference type="Pfam" id="PF02954">
    <property type="entry name" value="HTH_8"/>
    <property type="match status" value="1"/>
</dbReference>
<dbReference type="InterPro" id="IPR002197">
    <property type="entry name" value="HTH_Fis"/>
</dbReference>
<evidence type="ECO:0000313" key="8">
    <source>
        <dbReference type="EMBL" id="TQE99109.1"/>
    </source>
</evidence>
<dbReference type="InterPro" id="IPR025944">
    <property type="entry name" value="Sigma_54_int_dom_CS"/>
</dbReference>
<dbReference type="InterPro" id="IPR002078">
    <property type="entry name" value="Sigma_54_int"/>
</dbReference>
<feature type="region of interest" description="Disordered" evidence="6">
    <location>
        <begin position="579"/>
        <end position="605"/>
    </location>
</feature>
<dbReference type="SMART" id="SM00382">
    <property type="entry name" value="AAA"/>
    <property type="match status" value="1"/>
</dbReference>
<dbReference type="PROSITE" id="PS00676">
    <property type="entry name" value="SIGMA54_INTERACT_2"/>
    <property type="match status" value="1"/>
</dbReference>
<dbReference type="InterPro" id="IPR029016">
    <property type="entry name" value="GAF-like_dom_sf"/>
</dbReference>
<comment type="caution">
    <text evidence="8">The sequence shown here is derived from an EMBL/GenBank/DDBJ whole genome shotgun (WGS) entry which is preliminary data.</text>
</comment>
<dbReference type="GO" id="GO:0043565">
    <property type="term" value="F:sequence-specific DNA binding"/>
    <property type="evidence" value="ECO:0007669"/>
    <property type="project" value="InterPro"/>
</dbReference>
<evidence type="ECO:0000256" key="1">
    <source>
        <dbReference type="ARBA" id="ARBA00022741"/>
    </source>
</evidence>
<dbReference type="GO" id="GO:0005524">
    <property type="term" value="F:ATP binding"/>
    <property type="evidence" value="ECO:0007669"/>
    <property type="project" value="UniProtKB-KW"/>
</dbReference>
<dbReference type="InterPro" id="IPR027417">
    <property type="entry name" value="P-loop_NTPase"/>
</dbReference>
<name>A0A540VQR6_9GAMM</name>
<dbReference type="InterPro" id="IPR003593">
    <property type="entry name" value="AAA+_ATPase"/>
</dbReference>
<dbReference type="PROSITE" id="PS00688">
    <property type="entry name" value="SIGMA54_INTERACT_3"/>
    <property type="match status" value="1"/>
</dbReference>
<dbReference type="Gene3D" id="3.40.50.300">
    <property type="entry name" value="P-loop containing nucleotide triphosphate hydrolases"/>
    <property type="match status" value="1"/>
</dbReference>
<proteinExistence type="predicted"/>
<keyword evidence="4" id="KW-0238">DNA-binding</keyword>
<evidence type="ECO:0000256" key="6">
    <source>
        <dbReference type="SAM" id="MobiDB-lite"/>
    </source>
</evidence>
<dbReference type="SUPFAM" id="SSF55781">
    <property type="entry name" value="GAF domain-like"/>
    <property type="match status" value="1"/>
</dbReference>
<keyword evidence="5" id="KW-0804">Transcription</keyword>
<dbReference type="PROSITE" id="PS00675">
    <property type="entry name" value="SIGMA54_INTERACT_1"/>
    <property type="match status" value="1"/>
</dbReference>
<evidence type="ECO:0000259" key="7">
    <source>
        <dbReference type="PROSITE" id="PS50045"/>
    </source>
</evidence>
<dbReference type="Pfam" id="PF25601">
    <property type="entry name" value="AAA_lid_14"/>
    <property type="match status" value="1"/>
</dbReference>
<dbReference type="PROSITE" id="PS50045">
    <property type="entry name" value="SIGMA54_INTERACT_4"/>
    <property type="match status" value="1"/>
</dbReference>
<evidence type="ECO:0000313" key="9">
    <source>
        <dbReference type="Proteomes" id="UP000315400"/>
    </source>
</evidence>
<dbReference type="InterPro" id="IPR058031">
    <property type="entry name" value="AAA_lid_NorR"/>
</dbReference>
<keyword evidence="3" id="KW-0805">Transcription regulation</keyword>
<dbReference type="EMBL" id="VIFK01000092">
    <property type="protein sequence ID" value="TQE99109.1"/>
    <property type="molecule type" value="Genomic_DNA"/>
</dbReference>
<dbReference type="PRINTS" id="PR01590">
    <property type="entry name" value="HTHFIS"/>
</dbReference>
<dbReference type="Gene3D" id="1.10.8.60">
    <property type="match status" value="1"/>
</dbReference>
<keyword evidence="1" id="KW-0547">Nucleotide-binding</keyword>
<dbReference type="InterPro" id="IPR025943">
    <property type="entry name" value="Sigma_54_int_dom_ATP-bd_2"/>
</dbReference>
<dbReference type="InterPro" id="IPR009057">
    <property type="entry name" value="Homeodomain-like_sf"/>
</dbReference>
<dbReference type="Pfam" id="PF00158">
    <property type="entry name" value="Sigma54_activat"/>
    <property type="match status" value="1"/>
</dbReference>
<dbReference type="PANTHER" id="PTHR32071">
    <property type="entry name" value="TRANSCRIPTIONAL REGULATORY PROTEIN"/>
    <property type="match status" value="1"/>
</dbReference>
<feature type="domain" description="Sigma-54 factor interaction" evidence="7">
    <location>
        <begin position="338"/>
        <end position="566"/>
    </location>
</feature>
<reference evidence="8 9" key="1">
    <citation type="submission" date="2019-06" db="EMBL/GenBank/DDBJ databases">
        <title>Metagenome assembled Genome of Spiribacter salinus SL48-SHIP from the microbial mat of Salt Lake 48 (Novosibirsk region, Russia).</title>
        <authorList>
            <person name="Shipova A."/>
            <person name="Rozanov A.S."/>
            <person name="Bryanskaya A.V."/>
            <person name="Peltek S.E."/>
        </authorList>
    </citation>
    <scope>NUCLEOTIDE SEQUENCE [LARGE SCALE GENOMIC DNA]</scope>
    <source>
        <strain evidence="8">SL48-SHIP-2</strain>
    </source>
</reference>
<evidence type="ECO:0000256" key="3">
    <source>
        <dbReference type="ARBA" id="ARBA00023015"/>
    </source>
</evidence>
<sequence length="657" mass="73231">MGLRRDQREHIDSVLRYAEGAHKPLAQEPNTPVIGRSWQRCITEYGLDPTRPRPARIVTSQVLREHQDRADELLSVARAGVDQLYQQAAQLDYVLLLTDDRGIAVQYLGDKHRDSRLREAGLYLGSDWSEDYAGTCAVGTCLREDVSLSCHRTDHFDATHIGLTCTAAPIRDPDGNRLAVLNISALDSPIGPESQTFGQHLVTLYARMIEDAYFLRRYRNSYILRCDSSREFVRVSGRYLIAMEEDGSILAANTPGRALLERAPHGSEPPRITDILDCELRDLWDLPYRSEDQIRAFRTRPTYETVFATLIQPSRSLARHRAGQVIDPEEAIPALDWLAADDPAMRKTLTMAKRLRNEPINVLITGETGTGKERLARGLHESSHRRQGAFVAMNCAAIPESLIESELFGYQGGAFTGGRQKGRLGLVQQADGGTLFLDEIGDMPLHLQTRLLRVLAEQEIQPLGADRPMPVDLRVVAATHQDLRQLIAAGRFREDLYYRLNGATLWLPPLRKRTDQEYVIDCVYTALTRDRPDAPRLRGDAVSALLASPWPGNIRELINALAFALATAQGDEIKASDLPETEPATIPCGRTASPAVASTRDPGPSANAVAVEDALRRHHWNVSAVARDLGVSRPTIYRRMRRHGLVPPNWQSDDALV</sequence>
<organism evidence="8 9">
    <name type="scientific">Spiribacter salinus</name>
    <dbReference type="NCBI Taxonomy" id="1335746"/>
    <lineage>
        <taxon>Bacteria</taxon>
        <taxon>Pseudomonadati</taxon>
        <taxon>Pseudomonadota</taxon>
        <taxon>Gammaproteobacteria</taxon>
        <taxon>Chromatiales</taxon>
        <taxon>Ectothiorhodospiraceae</taxon>
        <taxon>Spiribacter</taxon>
    </lineage>
</organism>
<dbReference type="Gene3D" id="3.30.450.40">
    <property type="match status" value="1"/>
</dbReference>
<dbReference type="AlphaFoldDB" id="A0A540VQR6"/>
<accession>A0A540VQR6</accession>
<dbReference type="SUPFAM" id="SSF46689">
    <property type="entry name" value="Homeodomain-like"/>
    <property type="match status" value="1"/>
</dbReference>
<dbReference type="SUPFAM" id="SSF52540">
    <property type="entry name" value="P-loop containing nucleoside triphosphate hydrolases"/>
    <property type="match status" value="1"/>
</dbReference>
<evidence type="ECO:0000256" key="4">
    <source>
        <dbReference type="ARBA" id="ARBA00023125"/>
    </source>
</evidence>
<evidence type="ECO:0000256" key="5">
    <source>
        <dbReference type="ARBA" id="ARBA00023163"/>
    </source>
</evidence>
<dbReference type="GO" id="GO:0006355">
    <property type="term" value="P:regulation of DNA-templated transcription"/>
    <property type="evidence" value="ECO:0007669"/>
    <property type="project" value="InterPro"/>
</dbReference>
<gene>
    <name evidence="8" type="ORF">FKY71_10340</name>
</gene>
<dbReference type="FunFam" id="3.40.50.300:FF:000006">
    <property type="entry name" value="DNA-binding transcriptional regulator NtrC"/>
    <property type="match status" value="1"/>
</dbReference>
<dbReference type="CDD" id="cd00009">
    <property type="entry name" value="AAA"/>
    <property type="match status" value="1"/>
</dbReference>